<dbReference type="CDD" id="cd00144">
    <property type="entry name" value="MPP_PPP_family"/>
    <property type="match status" value="1"/>
</dbReference>
<dbReference type="AlphaFoldDB" id="A0A6G6Y3Q1"/>
<accession>A0A6G6Y3Q1</accession>
<keyword evidence="4" id="KW-1185">Reference proteome</keyword>
<protein>
    <submittedName>
        <fullName evidence="3">Serine/threonine protein phosphatase</fullName>
    </submittedName>
</protein>
<dbReference type="KEGG" id="spzr:G5C33_06835"/>
<dbReference type="GO" id="GO:0110154">
    <property type="term" value="P:RNA decapping"/>
    <property type="evidence" value="ECO:0007669"/>
    <property type="project" value="TreeGrafter"/>
</dbReference>
<dbReference type="GO" id="GO:0016791">
    <property type="term" value="F:phosphatase activity"/>
    <property type="evidence" value="ECO:0007669"/>
    <property type="project" value="TreeGrafter"/>
</dbReference>
<feature type="domain" description="Calcineurin-like phosphoesterase" evidence="2">
    <location>
        <begin position="36"/>
        <end position="228"/>
    </location>
</feature>
<dbReference type="InterPro" id="IPR029052">
    <property type="entry name" value="Metallo-depent_PP-like"/>
</dbReference>
<evidence type="ECO:0000313" key="4">
    <source>
        <dbReference type="Proteomes" id="UP000501568"/>
    </source>
</evidence>
<dbReference type="Proteomes" id="UP000501568">
    <property type="component" value="Chromosome"/>
</dbReference>
<sequence length="298" mass="33446">MEDSSSRQPLCRSNCLARSPSKRKGGKARATAAGERIYAIGDIHGRYDLLRDLLRRIEQHSRGLPEPEALHVVLLGDVIDRGPNSAEVLDFLWDWSENTTGQIMLMGNHEEMLLRVLDGELRLLRPWMHVGGKETVESFGLEEFHRRDNPEKFIAALREAIPSKIVEWLRKWPLCAQSGDYYFCHAGVRPKVPLNRQKRNDLMWIRDEFLNYEGDHGAVVVHGHSISPGVDIRSNRVGIDTGAYQTGVLTALYVEDEARDTVATDPDQPSEPENEAADTEGQLAGSLFGSQPLLGRNT</sequence>
<feature type="compositionally biased region" description="Acidic residues" evidence="1">
    <location>
        <begin position="268"/>
        <end position="278"/>
    </location>
</feature>
<dbReference type="InterPro" id="IPR050126">
    <property type="entry name" value="Ap4A_hydrolase"/>
</dbReference>
<organism evidence="3 4">
    <name type="scientific">Stakelama tenebrarum</name>
    <dbReference type="NCBI Taxonomy" id="2711215"/>
    <lineage>
        <taxon>Bacteria</taxon>
        <taxon>Pseudomonadati</taxon>
        <taxon>Pseudomonadota</taxon>
        <taxon>Alphaproteobacteria</taxon>
        <taxon>Sphingomonadales</taxon>
        <taxon>Sphingomonadaceae</taxon>
        <taxon>Stakelama</taxon>
    </lineage>
</organism>
<dbReference type="Gene3D" id="3.60.21.10">
    <property type="match status" value="1"/>
</dbReference>
<dbReference type="GO" id="GO:0008803">
    <property type="term" value="F:bis(5'-nucleosyl)-tetraphosphatase (symmetrical) activity"/>
    <property type="evidence" value="ECO:0007669"/>
    <property type="project" value="TreeGrafter"/>
</dbReference>
<dbReference type="EMBL" id="CP049109">
    <property type="protein sequence ID" value="QIG79530.1"/>
    <property type="molecule type" value="Genomic_DNA"/>
</dbReference>
<name>A0A6G6Y3Q1_9SPHN</name>
<feature type="region of interest" description="Disordered" evidence="1">
    <location>
        <begin position="1"/>
        <end position="28"/>
    </location>
</feature>
<dbReference type="InterPro" id="IPR004843">
    <property type="entry name" value="Calcineurin-like_PHP"/>
</dbReference>
<dbReference type="SUPFAM" id="SSF56300">
    <property type="entry name" value="Metallo-dependent phosphatases"/>
    <property type="match status" value="1"/>
</dbReference>
<reference evidence="3 4" key="1">
    <citation type="submission" date="2020-02" db="EMBL/GenBank/DDBJ databases">
        <authorList>
            <person name="Zheng R.K."/>
            <person name="Sun C.M."/>
        </authorList>
    </citation>
    <scope>NUCLEOTIDE SEQUENCE [LARGE SCALE GENOMIC DNA]</scope>
    <source>
        <strain evidence="4">zrk23</strain>
    </source>
</reference>
<evidence type="ECO:0000256" key="1">
    <source>
        <dbReference type="SAM" id="MobiDB-lite"/>
    </source>
</evidence>
<proteinExistence type="predicted"/>
<dbReference type="PANTHER" id="PTHR42850">
    <property type="entry name" value="METALLOPHOSPHOESTERASE"/>
    <property type="match status" value="1"/>
</dbReference>
<dbReference type="PANTHER" id="PTHR42850:SF4">
    <property type="entry name" value="ZINC-DEPENDENT ENDOPOLYPHOSPHATASE"/>
    <property type="match status" value="1"/>
</dbReference>
<evidence type="ECO:0000313" key="3">
    <source>
        <dbReference type="EMBL" id="QIG79530.1"/>
    </source>
</evidence>
<evidence type="ECO:0000259" key="2">
    <source>
        <dbReference type="Pfam" id="PF00149"/>
    </source>
</evidence>
<dbReference type="Pfam" id="PF00149">
    <property type="entry name" value="Metallophos"/>
    <property type="match status" value="1"/>
</dbReference>
<feature type="region of interest" description="Disordered" evidence="1">
    <location>
        <begin position="259"/>
        <end position="298"/>
    </location>
</feature>
<dbReference type="GO" id="GO:0005737">
    <property type="term" value="C:cytoplasm"/>
    <property type="evidence" value="ECO:0007669"/>
    <property type="project" value="TreeGrafter"/>
</dbReference>
<gene>
    <name evidence="3" type="ORF">G5C33_06835</name>
</gene>